<dbReference type="SUPFAM" id="SSF52540">
    <property type="entry name" value="P-loop containing nucleoside triphosphate hydrolases"/>
    <property type="match status" value="1"/>
</dbReference>
<feature type="transmembrane region" description="Helical" evidence="7">
    <location>
        <begin position="150"/>
        <end position="169"/>
    </location>
</feature>
<keyword evidence="3" id="KW-0547">Nucleotide-binding</keyword>
<evidence type="ECO:0000256" key="6">
    <source>
        <dbReference type="ARBA" id="ARBA00023136"/>
    </source>
</evidence>
<dbReference type="InterPro" id="IPR017871">
    <property type="entry name" value="ABC_transporter-like_CS"/>
</dbReference>
<keyword evidence="5 7" id="KW-1133">Transmembrane helix</keyword>
<feature type="transmembrane region" description="Helical" evidence="7">
    <location>
        <begin position="126"/>
        <end position="144"/>
    </location>
</feature>
<dbReference type="InterPro" id="IPR036640">
    <property type="entry name" value="ABC1_TM_sf"/>
</dbReference>
<evidence type="ECO:0000313" key="10">
    <source>
        <dbReference type="EMBL" id="MCE2594728.1"/>
    </source>
</evidence>
<dbReference type="PROSITE" id="PS00211">
    <property type="entry name" value="ABC_TRANSPORTER_1"/>
    <property type="match status" value="1"/>
</dbReference>
<dbReference type="InterPro" id="IPR011527">
    <property type="entry name" value="ABC1_TM_dom"/>
</dbReference>
<dbReference type="Pfam" id="PF00664">
    <property type="entry name" value="ABC_membrane"/>
    <property type="match status" value="1"/>
</dbReference>
<evidence type="ECO:0000256" key="7">
    <source>
        <dbReference type="SAM" id="Phobius"/>
    </source>
</evidence>
<evidence type="ECO:0000256" key="3">
    <source>
        <dbReference type="ARBA" id="ARBA00022741"/>
    </source>
</evidence>
<comment type="subcellular location">
    <subcellularLocation>
        <location evidence="1">Cell membrane</location>
        <topology evidence="1">Multi-pass membrane protein</topology>
    </subcellularLocation>
</comment>
<dbReference type="PANTHER" id="PTHR43394:SF1">
    <property type="entry name" value="ATP-BINDING CASSETTE SUB-FAMILY B MEMBER 10, MITOCHONDRIAL"/>
    <property type="match status" value="1"/>
</dbReference>
<keyword evidence="6 7" id="KW-0472">Membrane</keyword>
<keyword evidence="11" id="KW-1185">Reference proteome</keyword>
<dbReference type="Gene3D" id="1.20.1560.10">
    <property type="entry name" value="ABC transporter type 1, transmembrane domain"/>
    <property type="match status" value="1"/>
</dbReference>
<evidence type="ECO:0000256" key="1">
    <source>
        <dbReference type="ARBA" id="ARBA00004651"/>
    </source>
</evidence>
<comment type="caution">
    <text evidence="10">The sequence shown here is derived from an EMBL/GenBank/DDBJ whole genome shotgun (WGS) entry which is preliminary data.</text>
</comment>
<dbReference type="RefSeq" id="WP_233052252.1">
    <property type="nucleotide sequence ID" value="NZ_JAIMJA010000006.1"/>
</dbReference>
<evidence type="ECO:0000256" key="5">
    <source>
        <dbReference type="ARBA" id="ARBA00022989"/>
    </source>
</evidence>
<accession>A0ABS8W931</accession>
<evidence type="ECO:0000259" key="9">
    <source>
        <dbReference type="PROSITE" id="PS50929"/>
    </source>
</evidence>
<feature type="transmembrane region" description="Helical" evidence="7">
    <location>
        <begin position="53"/>
        <end position="73"/>
    </location>
</feature>
<dbReference type="EMBL" id="JAIMJA010000006">
    <property type="protein sequence ID" value="MCE2594728.1"/>
    <property type="molecule type" value="Genomic_DNA"/>
</dbReference>
<dbReference type="Proteomes" id="UP001201273">
    <property type="component" value="Unassembled WGS sequence"/>
</dbReference>
<keyword evidence="2 7" id="KW-0812">Transmembrane</keyword>
<evidence type="ECO:0000256" key="4">
    <source>
        <dbReference type="ARBA" id="ARBA00022840"/>
    </source>
</evidence>
<organism evidence="10 11">
    <name type="scientific">Motilimonas cestriensis</name>
    <dbReference type="NCBI Taxonomy" id="2742685"/>
    <lineage>
        <taxon>Bacteria</taxon>
        <taxon>Pseudomonadati</taxon>
        <taxon>Pseudomonadota</taxon>
        <taxon>Gammaproteobacteria</taxon>
        <taxon>Alteromonadales</taxon>
        <taxon>Alteromonadales genera incertae sedis</taxon>
        <taxon>Motilimonas</taxon>
    </lineage>
</organism>
<feature type="domain" description="ABC transporter" evidence="8">
    <location>
        <begin position="323"/>
        <end position="559"/>
    </location>
</feature>
<dbReference type="PROSITE" id="PS50893">
    <property type="entry name" value="ABC_TRANSPORTER_2"/>
    <property type="match status" value="1"/>
</dbReference>
<evidence type="ECO:0000259" key="8">
    <source>
        <dbReference type="PROSITE" id="PS50893"/>
    </source>
</evidence>
<gene>
    <name evidence="10" type="ORF">K6Y31_07855</name>
</gene>
<dbReference type="InterPro" id="IPR003593">
    <property type="entry name" value="AAA+_ATPase"/>
</dbReference>
<dbReference type="GO" id="GO:0005524">
    <property type="term" value="F:ATP binding"/>
    <property type="evidence" value="ECO:0007669"/>
    <property type="project" value="UniProtKB-KW"/>
</dbReference>
<feature type="transmembrane region" description="Helical" evidence="7">
    <location>
        <begin position="240"/>
        <end position="258"/>
    </location>
</feature>
<evidence type="ECO:0000313" key="11">
    <source>
        <dbReference type="Proteomes" id="UP001201273"/>
    </source>
</evidence>
<reference evidence="10 11" key="1">
    <citation type="journal article" date="2022" name="Environ. Microbiol. Rep.">
        <title>Eco-phylogenetic analyses reveal divergent evolution of vitamin B12 metabolism in the marine bacterial family 'Psychromonadaceae'.</title>
        <authorList>
            <person name="Jin X."/>
            <person name="Yang Y."/>
            <person name="Cao H."/>
            <person name="Gao B."/>
            <person name="Zhao Z."/>
        </authorList>
    </citation>
    <scope>NUCLEOTIDE SEQUENCE [LARGE SCALE GENOMIC DNA]</scope>
    <source>
        <strain evidence="10 11">MKS20</strain>
    </source>
</reference>
<feature type="transmembrane region" description="Helical" evidence="7">
    <location>
        <begin position="16"/>
        <end position="41"/>
    </location>
</feature>
<sequence length="565" mass="62652">MMLQWKPFLKIRQQQLVFIGLFSIFINLLMLVLPIYSLQIFDRVLSSRSAETLVLLAVLALGLLLLQASLEFIRSRLLHVGAVYFEHHCAPTLVSRALHIAGHSPDLSRRGLLDINELKAGLSSPMVALLFDLPWTPIFILVIFSLHPLLGWFALAATLVLIGLTWLNLHLTRKNADDIAQKSFDSGAFLQRQIGLGRSIALFNVADNLAQSWHQQNSEVLALQNKANLRMQVLQSFIKYARMTLQVGVLGLGAWLVITNQAVAGVMLAASILLGRVLAPLDQSVNLWKPWRQSRQAFTRVAEVFADQQDENRIAMPIDAIRLNVEALSVKDSFDRLILKNVQFELKAGHALAIVGSSGSGKSTLLNAIAGGPLSQQGFIRINDIAINEMLPQQRHELIGYLPQQVELFETSLFNNICCFETGEGVDEKVFAAAKLAGIHEFISKQPNAYQTEFGRKGVQLSGGEMQLLGLARALYHQPKLLLLDEPDSNLDLQSEQRLLLTLHQLKQQGVTIILISHRGTLIKVADWLVCLDKGSITDAGKKDDVLARLQKKAPTQINREGSHG</sequence>
<name>A0ABS8W931_9GAMM</name>
<evidence type="ECO:0000256" key="2">
    <source>
        <dbReference type="ARBA" id="ARBA00022692"/>
    </source>
</evidence>
<dbReference type="Gene3D" id="3.40.50.300">
    <property type="entry name" value="P-loop containing nucleotide triphosphate hydrolases"/>
    <property type="match status" value="1"/>
</dbReference>
<dbReference type="InterPro" id="IPR039421">
    <property type="entry name" value="Type_1_exporter"/>
</dbReference>
<dbReference type="PANTHER" id="PTHR43394">
    <property type="entry name" value="ATP-DEPENDENT PERMEASE MDL1, MITOCHONDRIAL"/>
    <property type="match status" value="1"/>
</dbReference>
<dbReference type="SUPFAM" id="SSF90123">
    <property type="entry name" value="ABC transporter transmembrane region"/>
    <property type="match status" value="1"/>
</dbReference>
<dbReference type="InterPro" id="IPR003439">
    <property type="entry name" value="ABC_transporter-like_ATP-bd"/>
</dbReference>
<keyword evidence="4 10" id="KW-0067">ATP-binding</keyword>
<dbReference type="SMART" id="SM00382">
    <property type="entry name" value="AAA"/>
    <property type="match status" value="1"/>
</dbReference>
<dbReference type="Pfam" id="PF00005">
    <property type="entry name" value="ABC_tran"/>
    <property type="match status" value="1"/>
</dbReference>
<protein>
    <submittedName>
        <fullName evidence="10">ATP-binding cassette domain-containing protein</fullName>
    </submittedName>
</protein>
<dbReference type="InterPro" id="IPR027417">
    <property type="entry name" value="P-loop_NTPase"/>
</dbReference>
<proteinExistence type="predicted"/>
<feature type="domain" description="ABC transmembrane type-1" evidence="9">
    <location>
        <begin position="17"/>
        <end position="293"/>
    </location>
</feature>
<dbReference type="PROSITE" id="PS50929">
    <property type="entry name" value="ABC_TM1F"/>
    <property type="match status" value="1"/>
</dbReference>